<sequence>MFYSPINRDAYISDGLYGEEAEVAKGPYGNPPISSSYQPLSRKNQNLVVTHSPQFTKPRTSPVPPFARRPYSILSTPIPLPMPSPTKTSPIPASTKLQHVSSTSSNHRVEGSPLKFPHAQVFQIERMFSCKNYQGGFKCWK</sequence>
<gene>
    <name evidence="2" type="ORF">O181_035803</name>
</gene>
<evidence type="ECO:0000256" key="1">
    <source>
        <dbReference type="SAM" id="MobiDB-lite"/>
    </source>
</evidence>
<reference evidence="2" key="1">
    <citation type="submission" date="2021-03" db="EMBL/GenBank/DDBJ databases">
        <title>Draft genome sequence of rust myrtle Austropuccinia psidii MF-1, a brazilian biotype.</title>
        <authorList>
            <person name="Quecine M.C."/>
            <person name="Pachon D.M.R."/>
            <person name="Bonatelli M.L."/>
            <person name="Correr F.H."/>
            <person name="Franceschini L.M."/>
            <person name="Leite T.F."/>
            <person name="Margarido G.R.A."/>
            <person name="Almeida C.A."/>
            <person name="Ferrarezi J.A."/>
            <person name="Labate C.A."/>
        </authorList>
    </citation>
    <scope>NUCLEOTIDE SEQUENCE</scope>
    <source>
        <strain evidence="2">MF-1</strain>
    </source>
</reference>
<evidence type="ECO:0000313" key="3">
    <source>
        <dbReference type="Proteomes" id="UP000765509"/>
    </source>
</evidence>
<dbReference type="AlphaFoldDB" id="A0A9Q3H8K8"/>
<accession>A0A9Q3H8K8</accession>
<protein>
    <submittedName>
        <fullName evidence="2">Uncharacterized protein</fullName>
    </submittedName>
</protein>
<proteinExistence type="predicted"/>
<dbReference type="Proteomes" id="UP000765509">
    <property type="component" value="Unassembled WGS sequence"/>
</dbReference>
<comment type="caution">
    <text evidence="2">The sequence shown here is derived from an EMBL/GenBank/DDBJ whole genome shotgun (WGS) entry which is preliminary data.</text>
</comment>
<dbReference type="EMBL" id="AVOT02013437">
    <property type="protein sequence ID" value="MBW0496088.1"/>
    <property type="molecule type" value="Genomic_DNA"/>
</dbReference>
<name>A0A9Q3H8K8_9BASI</name>
<feature type="region of interest" description="Disordered" evidence="1">
    <location>
        <begin position="76"/>
        <end position="112"/>
    </location>
</feature>
<evidence type="ECO:0000313" key="2">
    <source>
        <dbReference type="EMBL" id="MBW0496088.1"/>
    </source>
</evidence>
<feature type="compositionally biased region" description="Polar residues" evidence="1">
    <location>
        <begin position="85"/>
        <end position="106"/>
    </location>
</feature>
<organism evidence="2 3">
    <name type="scientific">Austropuccinia psidii MF-1</name>
    <dbReference type="NCBI Taxonomy" id="1389203"/>
    <lineage>
        <taxon>Eukaryota</taxon>
        <taxon>Fungi</taxon>
        <taxon>Dikarya</taxon>
        <taxon>Basidiomycota</taxon>
        <taxon>Pucciniomycotina</taxon>
        <taxon>Pucciniomycetes</taxon>
        <taxon>Pucciniales</taxon>
        <taxon>Sphaerophragmiaceae</taxon>
        <taxon>Austropuccinia</taxon>
    </lineage>
</organism>
<keyword evidence="3" id="KW-1185">Reference proteome</keyword>